<reference evidence="8" key="1">
    <citation type="submission" date="2025-08" db="UniProtKB">
        <authorList>
            <consortium name="Ensembl"/>
        </authorList>
    </citation>
    <scope>IDENTIFICATION</scope>
</reference>
<evidence type="ECO:0000256" key="4">
    <source>
        <dbReference type="ARBA" id="ARBA00022473"/>
    </source>
</evidence>
<feature type="compositionally biased region" description="Basic residues" evidence="7">
    <location>
        <begin position="157"/>
        <end position="166"/>
    </location>
</feature>
<reference evidence="8" key="2">
    <citation type="submission" date="2025-09" db="UniProtKB">
        <authorList>
            <consortium name="Ensembl"/>
        </authorList>
    </citation>
    <scope>IDENTIFICATION</scope>
</reference>
<protein>
    <recommendedName>
        <fullName evidence="3">Protein CUSTOS</fullName>
    </recommendedName>
</protein>
<name>A0A3B3Z7R6_9GOBI</name>
<feature type="compositionally biased region" description="Polar residues" evidence="7">
    <location>
        <begin position="134"/>
        <end position="145"/>
    </location>
</feature>
<evidence type="ECO:0000256" key="1">
    <source>
        <dbReference type="ARBA" id="ARBA00004259"/>
    </source>
</evidence>
<evidence type="ECO:0000256" key="7">
    <source>
        <dbReference type="SAM" id="MobiDB-lite"/>
    </source>
</evidence>
<evidence type="ECO:0000256" key="6">
    <source>
        <dbReference type="ARBA" id="ARBA00023242"/>
    </source>
</evidence>
<comment type="subcellular location">
    <subcellularLocation>
        <location evidence="1">Nucleus envelope</location>
    </subcellularLocation>
</comment>
<evidence type="ECO:0000313" key="8">
    <source>
        <dbReference type="Ensembl" id="ENSPMGP00000000630.1"/>
    </source>
</evidence>
<keyword evidence="9" id="KW-1185">Reference proteome</keyword>
<evidence type="ECO:0000313" key="9">
    <source>
        <dbReference type="Proteomes" id="UP000261520"/>
    </source>
</evidence>
<feature type="compositionally biased region" description="Polar residues" evidence="7">
    <location>
        <begin position="171"/>
        <end position="187"/>
    </location>
</feature>
<evidence type="ECO:0000256" key="5">
    <source>
        <dbReference type="ARBA" id="ARBA00022687"/>
    </source>
</evidence>
<dbReference type="PANTHER" id="PTHR14482">
    <property type="entry name" value="CHROMOSOME 12 ORF 43 HOMOLOG"/>
    <property type="match status" value="1"/>
</dbReference>
<dbReference type="GO" id="GO:0005635">
    <property type="term" value="C:nuclear envelope"/>
    <property type="evidence" value="ECO:0007669"/>
    <property type="project" value="UniProtKB-SubCell"/>
</dbReference>
<organism evidence="8 9">
    <name type="scientific">Periophthalmus magnuspinnatus</name>
    <dbReference type="NCBI Taxonomy" id="409849"/>
    <lineage>
        <taxon>Eukaryota</taxon>
        <taxon>Metazoa</taxon>
        <taxon>Chordata</taxon>
        <taxon>Craniata</taxon>
        <taxon>Vertebrata</taxon>
        <taxon>Euteleostomi</taxon>
        <taxon>Actinopterygii</taxon>
        <taxon>Neopterygii</taxon>
        <taxon>Teleostei</taxon>
        <taxon>Neoteleostei</taxon>
        <taxon>Acanthomorphata</taxon>
        <taxon>Gobiaria</taxon>
        <taxon>Gobiiformes</taxon>
        <taxon>Gobioidei</taxon>
        <taxon>Gobiidae</taxon>
        <taxon>Oxudercinae</taxon>
        <taxon>Periophthalmus</taxon>
    </lineage>
</organism>
<feature type="region of interest" description="Disordered" evidence="7">
    <location>
        <begin position="90"/>
        <end position="223"/>
    </location>
</feature>
<keyword evidence="6" id="KW-0539">Nucleus</keyword>
<dbReference type="Pfam" id="PF23999">
    <property type="entry name" value="CUSTOS"/>
    <property type="match status" value="1"/>
</dbReference>
<dbReference type="InterPro" id="IPR026694">
    <property type="entry name" value="CUSTOS"/>
</dbReference>
<keyword evidence="4" id="KW-0217">Developmental protein</keyword>
<accession>A0A3B3Z7R6</accession>
<keyword evidence="5" id="KW-0879">Wnt signaling pathway</keyword>
<evidence type="ECO:0000256" key="3">
    <source>
        <dbReference type="ARBA" id="ARBA00013465"/>
    </source>
</evidence>
<dbReference type="Proteomes" id="UP000261520">
    <property type="component" value="Unplaced"/>
</dbReference>
<dbReference type="AlphaFoldDB" id="A0A3B3Z7R6"/>
<comment type="similarity">
    <text evidence="2">Belongs to the CUSTOS family.</text>
</comment>
<sequence>MTENSSSSDDEQLKRCREAVWDSPAIRAKGKKKNNPYLDVADHDHDGNELQVTQGFQIHVAKKLGAMLDRWIKYSPKYELFLGFRLFSTSVPGQKNEEPSPPKRRPIPSSSDSDSEMEIRLKEAAISIKDLIPPSTSGLPTNSEMPETPTLEIKENIKKKKKKKRKLNPEENGQQDSKCTSDNPNKRITQHDEAQTTKKWKKKKDRKKKKNASVGNSAGDVLN</sequence>
<dbReference type="PANTHER" id="PTHR14482:SF0">
    <property type="entry name" value="PROTEIN CUSTOS"/>
    <property type="match status" value="1"/>
</dbReference>
<proteinExistence type="inferred from homology"/>
<dbReference type="GO" id="GO:0016055">
    <property type="term" value="P:Wnt signaling pathway"/>
    <property type="evidence" value="ECO:0007669"/>
    <property type="project" value="UniProtKB-KW"/>
</dbReference>
<dbReference type="GO" id="GO:0030178">
    <property type="term" value="P:negative regulation of Wnt signaling pathway"/>
    <property type="evidence" value="ECO:0007669"/>
    <property type="project" value="TreeGrafter"/>
</dbReference>
<dbReference type="Ensembl" id="ENSPMGT00000000660.1">
    <property type="protein sequence ID" value="ENSPMGP00000000630.1"/>
    <property type="gene ID" value="ENSPMGG00000000587.1"/>
</dbReference>
<dbReference type="STRING" id="409849.ENSPMGP00000000630"/>
<dbReference type="GO" id="GO:0060061">
    <property type="term" value="P:Spemann organizer formation"/>
    <property type="evidence" value="ECO:0007669"/>
    <property type="project" value="TreeGrafter"/>
</dbReference>
<feature type="compositionally biased region" description="Basic residues" evidence="7">
    <location>
        <begin position="198"/>
        <end position="211"/>
    </location>
</feature>
<evidence type="ECO:0000256" key="2">
    <source>
        <dbReference type="ARBA" id="ARBA00008632"/>
    </source>
</evidence>